<accession>A0AAW1Q911</accession>
<feature type="region of interest" description="Disordered" evidence="1">
    <location>
        <begin position="68"/>
        <end position="140"/>
    </location>
</feature>
<gene>
    <name evidence="2" type="ORF">WJX74_010957</name>
</gene>
<protein>
    <submittedName>
        <fullName evidence="2">Uncharacterized protein</fullName>
    </submittedName>
</protein>
<feature type="compositionally biased region" description="Polar residues" evidence="1">
    <location>
        <begin position="80"/>
        <end position="92"/>
    </location>
</feature>
<comment type="caution">
    <text evidence="2">The sequence shown here is derived from an EMBL/GenBank/DDBJ whole genome shotgun (WGS) entry which is preliminary data.</text>
</comment>
<organism evidence="2 3">
    <name type="scientific">Apatococcus lobatus</name>
    <dbReference type="NCBI Taxonomy" id="904363"/>
    <lineage>
        <taxon>Eukaryota</taxon>
        <taxon>Viridiplantae</taxon>
        <taxon>Chlorophyta</taxon>
        <taxon>core chlorophytes</taxon>
        <taxon>Trebouxiophyceae</taxon>
        <taxon>Chlorellales</taxon>
        <taxon>Chlorellaceae</taxon>
        <taxon>Apatococcus</taxon>
    </lineage>
</organism>
<proteinExistence type="predicted"/>
<dbReference type="Proteomes" id="UP001438707">
    <property type="component" value="Unassembled WGS sequence"/>
</dbReference>
<evidence type="ECO:0000256" key="1">
    <source>
        <dbReference type="SAM" id="MobiDB-lite"/>
    </source>
</evidence>
<evidence type="ECO:0000313" key="3">
    <source>
        <dbReference type="Proteomes" id="UP001438707"/>
    </source>
</evidence>
<feature type="compositionally biased region" description="Basic and acidic residues" evidence="1">
    <location>
        <begin position="107"/>
        <end position="127"/>
    </location>
</feature>
<dbReference type="EMBL" id="JALJOS010000055">
    <property type="protein sequence ID" value="KAK9818790.1"/>
    <property type="molecule type" value="Genomic_DNA"/>
</dbReference>
<dbReference type="Gene3D" id="3.30.710.10">
    <property type="entry name" value="Potassium Channel Kv1.1, Chain A"/>
    <property type="match status" value="1"/>
</dbReference>
<sequence length="401" mass="44659">MTELQSQSGRSAADWWPCAIDWQSAYELARGIARLGEIVSRPSWQDLSQVAFDRTGNICSCSCHEAQSQSPRTSAPVGWQANTFLSGKSPSTMKHRSKSGKSKSNKRGREAGTAHRKQEEIRPKTQHETAPAESRGLPTQHAQDSKLLHFIIRGHDVPHLSGSIPCNIFEAEPNSVLNHTYNRDWMYATDDKGRACINSDPAHWPLILNWLSFGIVPSQPKEDFIAECKYWQLDELLAQLEQPATIREPHNTISNSTHTLSLVPVYPVHETGWTCFVLKGHIFDFVQRSGRKELTTNGTCFKAFGIVWRLHIGAGGLEVLASDGPAYQAARVEISLGSGTGVFSITNGNIIAKPSTNHFSWVASWPVHGWERVQSFPCIDFTGSLPVMLSVLFPPKYWEQT</sequence>
<dbReference type="AlphaFoldDB" id="A0AAW1Q911"/>
<reference evidence="2 3" key="1">
    <citation type="journal article" date="2024" name="Nat. Commun.">
        <title>Phylogenomics reveals the evolutionary origins of lichenization in chlorophyte algae.</title>
        <authorList>
            <person name="Puginier C."/>
            <person name="Libourel C."/>
            <person name="Otte J."/>
            <person name="Skaloud P."/>
            <person name="Haon M."/>
            <person name="Grisel S."/>
            <person name="Petersen M."/>
            <person name="Berrin J.G."/>
            <person name="Delaux P.M."/>
            <person name="Dal Grande F."/>
            <person name="Keller J."/>
        </authorList>
    </citation>
    <scope>NUCLEOTIDE SEQUENCE [LARGE SCALE GENOMIC DNA]</scope>
    <source>
        <strain evidence="2 3">SAG 2145</strain>
    </source>
</reference>
<name>A0AAW1Q911_9CHLO</name>
<evidence type="ECO:0000313" key="2">
    <source>
        <dbReference type="EMBL" id="KAK9818790.1"/>
    </source>
</evidence>
<dbReference type="InterPro" id="IPR011333">
    <property type="entry name" value="SKP1/BTB/POZ_sf"/>
</dbReference>
<dbReference type="SUPFAM" id="SSF54695">
    <property type="entry name" value="POZ domain"/>
    <property type="match status" value="1"/>
</dbReference>
<keyword evidence="3" id="KW-1185">Reference proteome</keyword>
<feature type="compositionally biased region" description="Basic residues" evidence="1">
    <location>
        <begin position="93"/>
        <end position="106"/>
    </location>
</feature>